<keyword evidence="1" id="KW-1133">Transmembrane helix</keyword>
<reference evidence="2 3" key="1">
    <citation type="submission" date="2018-07" db="EMBL/GenBank/DDBJ databases">
        <title>The role of parmesan cheese in vectoring bovine microbiota.</title>
        <authorList>
            <person name="Lugli G.A."/>
            <person name="Milani C."/>
        </authorList>
    </citation>
    <scope>NUCLEOTIDE SEQUENCE [LARGE SCALE GENOMIC DNA]</scope>
    <source>
        <strain evidence="2 3">BMONG18</strain>
    </source>
</reference>
<dbReference type="AlphaFoldDB" id="A0A423UE34"/>
<feature type="transmembrane region" description="Helical" evidence="1">
    <location>
        <begin position="290"/>
        <end position="307"/>
    </location>
</feature>
<feature type="transmembrane region" description="Helical" evidence="1">
    <location>
        <begin position="427"/>
        <end position="446"/>
    </location>
</feature>
<name>A0A423UE34_9BIFI</name>
<dbReference type="Proteomes" id="UP000285266">
    <property type="component" value="Unassembled WGS sequence"/>
</dbReference>
<dbReference type="Pfam" id="PF09913">
    <property type="entry name" value="DUF2142"/>
    <property type="match status" value="1"/>
</dbReference>
<feature type="transmembrane region" description="Helical" evidence="1">
    <location>
        <begin position="254"/>
        <end position="278"/>
    </location>
</feature>
<feature type="transmembrane region" description="Helical" evidence="1">
    <location>
        <begin position="210"/>
        <end position="234"/>
    </location>
</feature>
<organism evidence="2 3">
    <name type="scientific">Bifidobacterium mongoliense</name>
    <dbReference type="NCBI Taxonomy" id="518643"/>
    <lineage>
        <taxon>Bacteria</taxon>
        <taxon>Bacillati</taxon>
        <taxon>Actinomycetota</taxon>
        <taxon>Actinomycetes</taxon>
        <taxon>Bifidobacteriales</taxon>
        <taxon>Bifidobacteriaceae</taxon>
        <taxon>Bifidobacterium</taxon>
    </lineage>
</organism>
<feature type="transmembrane region" description="Helical" evidence="1">
    <location>
        <begin position="177"/>
        <end position="198"/>
    </location>
</feature>
<accession>A0A423UE34</accession>
<protein>
    <recommendedName>
        <fullName evidence="4">DUF2142 domain-containing protein</fullName>
    </recommendedName>
</protein>
<gene>
    <name evidence="2" type="ORF">BMONG18_0973</name>
</gene>
<evidence type="ECO:0000313" key="3">
    <source>
        <dbReference type="Proteomes" id="UP000285266"/>
    </source>
</evidence>
<feature type="transmembrane region" description="Helical" evidence="1">
    <location>
        <begin position="355"/>
        <end position="374"/>
    </location>
</feature>
<sequence length="465" mass="52407">MRTRGQIRHRRQRIKASEAKASIAMLVKNKSFTPVIAFILIVLLEGMAFIHTYGPLTSPDFDLHVSSTYALATGQSFNRMAYADDPNFPGHRQVLTGDARILELRGGHNSTIEGINVTSLGEDLHHEEQYEWLNNGPYRSITVTARSNQYLFVLYIPQAIGMRLGISLGTKPSTALALSRISNFAVYMLLIVFAIILIPRGKGLMATIGLLPVSVFCASSLMCDSLIIAFTAFFTALSFKLYEQRKQISANGLVALTIAAVFLCLLKYAYAPFVLLPLLSRFALNRRQKIAYFTLTGIISGTITFLWQKFYAYVPRPDIYSQNKHLLISRPLQTIFRLLTNDIIVTFNKIKDTQLMMASLLLIIFVMAITLRSINPDENRQKSMVYLTCVFIALATLTLLSLSLFLTWNQIDDMKKSLALQGFQMRYYYPLLPLLLSLYIYPSSTVRKQSFGQLSKLPTNSRNVA</sequence>
<proteinExistence type="predicted"/>
<dbReference type="EMBL" id="QRAJ01000004">
    <property type="protein sequence ID" value="ROT86974.1"/>
    <property type="molecule type" value="Genomic_DNA"/>
</dbReference>
<feature type="transmembrane region" description="Helical" evidence="1">
    <location>
        <begin position="35"/>
        <end position="54"/>
    </location>
</feature>
<feature type="transmembrane region" description="Helical" evidence="1">
    <location>
        <begin position="386"/>
        <end position="407"/>
    </location>
</feature>
<evidence type="ECO:0008006" key="4">
    <source>
        <dbReference type="Google" id="ProtNLM"/>
    </source>
</evidence>
<dbReference type="InterPro" id="IPR018674">
    <property type="entry name" value="DUF2142_membrane"/>
</dbReference>
<keyword evidence="1" id="KW-0812">Transmembrane</keyword>
<evidence type="ECO:0000256" key="1">
    <source>
        <dbReference type="SAM" id="Phobius"/>
    </source>
</evidence>
<keyword evidence="1" id="KW-0472">Membrane</keyword>
<evidence type="ECO:0000313" key="2">
    <source>
        <dbReference type="EMBL" id="ROT86974.1"/>
    </source>
</evidence>
<comment type="caution">
    <text evidence="2">The sequence shown here is derived from an EMBL/GenBank/DDBJ whole genome shotgun (WGS) entry which is preliminary data.</text>
</comment>